<feature type="transmembrane region" description="Helical" evidence="2">
    <location>
        <begin position="110"/>
        <end position="128"/>
    </location>
</feature>
<evidence type="ECO:0000256" key="1">
    <source>
        <dbReference type="SAM" id="MobiDB-lite"/>
    </source>
</evidence>
<accession>A0ABP1S7U8</accession>
<dbReference type="EMBL" id="CAXLJM020000164">
    <property type="protein sequence ID" value="CAL8145630.1"/>
    <property type="molecule type" value="Genomic_DNA"/>
</dbReference>
<keyword evidence="2" id="KW-0472">Membrane</keyword>
<evidence type="ECO:0000313" key="3">
    <source>
        <dbReference type="EMBL" id="CAL8145630.1"/>
    </source>
</evidence>
<proteinExistence type="predicted"/>
<protein>
    <submittedName>
        <fullName evidence="3">Uncharacterized protein</fullName>
    </submittedName>
</protein>
<sequence length="274" mass="30871">MQDTQLPISTTPNQPHVQQGGIRAQKSIQNRLQFLLFLCKLPKCTPFDMHDNSKIVFSERHWKPQHQVVALTTYSLMLLGMFFECLFFGFKTGSIDNPDTPGKLDPSILLRFPVIIVQLGGGLYFYVLKKHAQEMVILVNDMTQRLERNRVPHIKILEGVISMMSLASLAMTSVLVAVQILCPEVPPFPTSMIFKTKLKEYYWLAFASRFFLSLVNAWNLAVYATNGYFIMSTVFLCIGGLHLSTKALMSSNSHAGFLRNDGLYNVGGHGDTKC</sequence>
<gene>
    <name evidence="3" type="ORF">ODALV1_LOCUS30554</name>
</gene>
<feature type="transmembrane region" description="Helical" evidence="2">
    <location>
        <begin position="201"/>
        <end position="221"/>
    </location>
</feature>
<evidence type="ECO:0000313" key="4">
    <source>
        <dbReference type="Proteomes" id="UP001642540"/>
    </source>
</evidence>
<dbReference type="Proteomes" id="UP001642540">
    <property type="component" value="Unassembled WGS sequence"/>
</dbReference>
<organism evidence="3 4">
    <name type="scientific">Orchesella dallaii</name>
    <dbReference type="NCBI Taxonomy" id="48710"/>
    <lineage>
        <taxon>Eukaryota</taxon>
        <taxon>Metazoa</taxon>
        <taxon>Ecdysozoa</taxon>
        <taxon>Arthropoda</taxon>
        <taxon>Hexapoda</taxon>
        <taxon>Collembola</taxon>
        <taxon>Entomobryomorpha</taxon>
        <taxon>Entomobryoidea</taxon>
        <taxon>Orchesellidae</taxon>
        <taxon>Orchesellinae</taxon>
        <taxon>Orchesella</taxon>
    </lineage>
</organism>
<reference evidence="3 4" key="1">
    <citation type="submission" date="2024-08" db="EMBL/GenBank/DDBJ databases">
        <authorList>
            <person name="Cucini C."/>
            <person name="Frati F."/>
        </authorList>
    </citation>
    <scope>NUCLEOTIDE SEQUENCE [LARGE SCALE GENOMIC DNA]</scope>
</reference>
<comment type="caution">
    <text evidence="3">The sequence shown here is derived from an EMBL/GenBank/DDBJ whole genome shotgun (WGS) entry which is preliminary data.</text>
</comment>
<evidence type="ECO:0000256" key="2">
    <source>
        <dbReference type="SAM" id="Phobius"/>
    </source>
</evidence>
<keyword evidence="2" id="KW-1133">Transmembrane helix</keyword>
<name>A0ABP1S7U8_9HEXA</name>
<feature type="compositionally biased region" description="Polar residues" evidence="1">
    <location>
        <begin position="1"/>
        <end position="17"/>
    </location>
</feature>
<feature type="transmembrane region" description="Helical" evidence="2">
    <location>
        <begin position="156"/>
        <end position="181"/>
    </location>
</feature>
<keyword evidence="4" id="KW-1185">Reference proteome</keyword>
<keyword evidence="2" id="KW-0812">Transmembrane</keyword>
<feature type="region of interest" description="Disordered" evidence="1">
    <location>
        <begin position="1"/>
        <end position="22"/>
    </location>
</feature>
<feature type="transmembrane region" description="Helical" evidence="2">
    <location>
        <begin position="68"/>
        <end position="90"/>
    </location>
</feature>